<name>A0A2S9XGQ2_9BACT</name>
<feature type="region of interest" description="Disordered" evidence="1">
    <location>
        <begin position="439"/>
        <end position="461"/>
    </location>
</feature>
<keyword evidence="3" id="KW-1185">Reference proteome</keyword>
<dbReference type="AlphaFoldDB" id="A0A2S9XGQ2"/>
<reference evidence="2 3" key="1">
    <citation type="submission" date="2018-03" db="EMBL/GenBank/DDBJ databases">
        <title>Draft Genome Sequences of the Obligatory Marine Myxobacteria Enhygromyxa salina SWB005.</title>
        <authorList>
            <person name="Poehlein A."/>
            <person name="Moghaddam J.A."/>
            <person name="Harms H."/>
            <person name="Alanjari M."/>
            <person name="Koenig G.M."/>
            <person name="Daniel R."/>
            <person name="Schaeberle T.F."/>
        </authorList>
    </citation>
    <scope>NUCLEOTIDE SEQUENCE [LARGE SCALE GENOMIC DNA]</scope>
    <source>
        <strain evidence="2 3">SWB005</strain>
    </source>
</reference>
<feature type="compositionally biased region" description="Basic residues" evidence="1">
    <location>
        <begin position="201"/>
        <end position="239"/>
    </location>
</feature>
<evidence type="ECO:0000313" key="3">
    <source>
        <dbReference type="Proteomes" id="UP000237968"/>
    </source>
</evidence>
<organism evidence="2 3">
    <name type="scientific">Enhygromyxa salina</name>
    <dbReference type="NCBI Taxonomy" id="215803"/>
    <lineage>
        <taxon>Bacteria</taxon>
        <taxon>Pseudomonadati</taxon>
        <taxon>Myxococcota</taxon>
        <taxon>Polyangia</taxon>
        <taxon>Nannocystales</taxon>
        <taxon>Nannocystaceae</taxon>
        <taxon>Enhygromyxa</taxon>
    </lineage>
</organism>
<feature type="compositionally biased region" description="Basic and acidic residues" evidence="1">
    <location>
        <begin position="240"/>
        <end position="254"/>
    </location>
</feature>
<evidence type="ECO:0000313" key="2">
    <source>
        <dbReference type="EMBL" id="PRP91930.1"/>
    </source>
</evidence>
<dbReference type="EMBL" id="PVNK01000228">
    <property type="protein sequence ID" value="PRP91930.1"/>
    <property type="molecule type" value="Genomic_DNA"/>
</dbReference>
<accession>A0A2S9XGQ2</accession>
<proteinExistence type="predicted"/>
<feature type="region of interest" description="Disordered" evidence="1">
    <location>
        <begin position="1186"/>
        <end position="1227"/>
    </location>
</feature>
<dbReference type="Proteomes" id="UP000237968">
    <property type="component" value="Unassembled WGS sequence"/>
</dbReference>
<evidence type="ECO:0000256" key="1">
    <source>
        <dbReference type="SAM" id="MobiDB-lite"/>
    </source>
</evidence>
<gene>
    <name evidence="2" type="ORF">ENSA5_52150</name>
</gene>
<feature type="compositionally biased region" description="Polar residues" evidence="1">
    <location>
        <begin position="325"/>
        <end position="334"/>
    </location>
</feature>
<feature type="region of interest" description="Disordered" evidence="1">
    <location>
        <begin position="386"/>
        <end position="405"/>
    </location>
</feature>
<feature type="compositionally biased region" description="Basic and acidic residues" evidence="1">
    <location>
        <begin position="1215"/>
        <end position="1227"/>
    </location>
</feature>
<feature type="region of interest" description="Disordered" evidence="1">
    <location>
        <begin position="719"/>
        <end position="761"/>
    </location>
</feature>
<feature type="region of interest" description="Disordered" evidence="1">
    <location>
        <begin position="182"/>
        <end position="256"/>
    </location>
</feature>
<feature type="compositionally biased region" description="Basic and acidic residues" evidence="1">
    <location>
        <begin position="742"/>
        <end position="753"/>
    </location>
</feature>
<feature type="region of interest" description="Disordered" evidence="1">
    <location>
        <begin position="127"/>
        <end position="159"/>
    </location>
</feature>
<feature type="compositionally biased region" description="Basic residues" evidence="1">
    <location>
        <begin position="444"/>
        <end position="453"/>
    </location>
</feature>
<sequence length="1227" mass="133682">MARVDLRQPRDLLLNRRQDLDPLDRVDPELRLHVHRQLQHLLRVAGLVRDHRQHQRLEIHPRRGRGRGLGDRRRGCCRDRSGLGRRDGRGRGDRLRYGHGRRDLHGCRCRCRRVVLHGRRRHDRLRGDLRRDARRDRQRNPSHRGEAREAGLGHAQERGVRARHRLLNHGVGLRRLTLSLLPGCEPGVAHGRSRGLDRCARAHRRSGRSRGPRRRGRGRRRRRGRRSWRGRRSRRGRRSWRGDRRGRGRGDRGGTRGRAWLVHRCLRRGGHGPRRIGTREVLGPAHGRIGLLRVGPAQGHGQLGLGPRVRIGGRQVAIPQHLEAQRNTQGAQSRQRPRQRGHAPDPAPVEGDRRVLAPVEDLADEVGQDRARTDLHECMHARVGHGLDDRGEAHGLGDLPPEPRAHGRGLGLVGGPGLAGVDRQLRGLEAQLVEEAGEGFGARGHQRRVKGRRDRQPLDPEPRALERLLGDLDRLDGPADDRLLGRVEVGEHDVVDALERRADFVGRGRDRAHRPRAVGLSRGGHQLAAAPRDPEHVGLAEHAASVEGHDLAEAVPGHRLGLDAELAQHREQRRARAADRGLSPLGLAQLDLVGRPRLVVEAGDREHDAVEGQAVAERGIGGAVPGPAGDLVAHGQLRGHADVLAALAREQQPDPADLGPEPVGGPVGALERGLGRRLDLLGRALELGPQLVLVARDEREPGRGARVELTLAVPRREAQEPALVAAPRPRSRLAGELGSARATEDHELDRERAQPLGPGPGARVLLEQEVKVGPAEAKRAHARAPRVLGPADPRPRLGVEVKGRVVDLERGVGPLDLDRGRQDLVVQRHHGLEQPGGPSRGLGVADLRLDRAQRAPLRALAGPKGLLQALKLGRVAGLGPGPVGLDQFDGPRLDPGVVPGPAQGLGLARRHRRVDALRAPVRGRADPAQDRVDPVAVALGVVEALERDHAQALAEHRPVGLIGEGSAVPRGRQRRRLGEAHEHEDVVERVDAPGDDHVGVAEVELLRGHAQRREGRGAGRIGHAVGPAEVEAVGDPPGDDVAEQAGERALLPRRVVIGDPIADRLDLVLAEALLAQRLDPNRLLQPADHRREQLLGRGHPEDDRDPRAIHRLELAPGRVAQDLLGDDQPEQLRGVGRLDDVRRHAPGQRVEVDLRQEAPALGVGLVGRPRIGVVVVLGQPVGRRDLGQQIGASEDVGPKPGRVARAGEQGGGADDGERGAGLRCHEN</sequence>
<dbReference type="AntiFam" id="ANF00248">
    <property type="entry name" value="Shadow ORF (opposite ppsD)"/>
</dbReference>
<protein>
    <submittedName>
        <fullName evidence="2">Uncharacterized protein</fullName>
    </submittedName>
</protein>
<feature type="region of interest" description="Disordered" evidence="1">
    <location>
        <begin position="324"/>
        <end position="354"/>
    </location>
</feature>
<comment type="caution">
    <text evidence="2">The sequence shown here is derived from an EMBL/GenBank/DDBJ whole genome shotgun (WGS) entry which is preliminary data.</text>
</comment>
<feature type="region of interest" description="Disordered" evidence="1">
    <location>
        <begin position="776"/>
        <end position="795"/>
    </location>
</feature>